<reference evidence="1" key="1">
    <citation type="journal article" date="2021" name="PeerJ">
        <title>Extensive microbial diversity within the chicken gut microbiome revealed by metagenomics and culture.</title>
        <authorList>
            <person name="Gilroy R."/>
            <person name="Ravi A."/>
            <person name="Getino M."/>
            <person name="Pursley I."/>
            <person name="Horton D.L."/>
            <person name="Alikhan N.F."/>
            <person name="Baker D."/>
            <person name="Gharbi K."/>
            <person name="Hall N."/>
            <person name="Watson M."/>
            <person name="Adriaenssens E.M."/>
            <person name="Foster-Nyarko E."/>
            <person name="Jarju S."/>
            <person name="Secka A."/>
            <person name="Antonio M."/>
            <person name="Oren A."/>
            <person name="Chaudhuri R.R."/>
            <person name="La Ragione R."/>
            <person name="Hildebrand F."/>
            <person name="Pallen M.J."/>
        </authorList>
    </citation>
    <scope>NUCLEOTIDE SEQUENCE</scope>
    <source>
        <strain evidence="1">ChiHjej12B11-9795</strain>
    </source>
</reference>
<comment type="caution">
    <text evidence="1">The sequence shown here is derived from an EMBL/GenBank/DDBJ whole genome shotgun (WGS) entry which is preliminary data.</text>
</comment>
<protein>
    <submittedName>
        <fullName evidence="1">Uncharacterized protein</fullName>
    </submittedName>
</protein>
<name>A0A9D2HYB4_9BACE</name>
<dbReference type="PROSITE" id="PS51257">
    <property type="entry name" value="PROKAR_LIPOPROTEIN"/>
    <property type="match status" value="1"/>
</dbReference>
<organism evidence="1 2">
    <name type="scientific">Candidatus Bacteroides avicola</name>
    <dbReference type="NCBI Taxonomy" id="2838468"/>
    <lineage>
        <taxon>Bacteria</taxon>
        <taxon>Pseudomonadati</taxon>
        <taxon>Bacteroidota</taxon>
        <taxon>Bacteroidia</taxon>
        <taxon>Bacteroidales</taxon>
        <taxon>Bacteroidaceae</taxon>
        <taxon>Bacteroides</taxon>
    </lineage>
</organism>
<dbReference type="AlphaFoldDB" id="A0A9D2HYB4"/>
<reference evidence="1" key="2">
    <citation type="submission" date="2021-04" db="EMBL/GenBank/DDBJ databases">
        <authorList>
            <person name="Gilroy R."/>
        </authorList>
    </citation>
    <scope>NUCLEOTIDE SEQUENCE</scope>
    <source>
        <strain evidence="1">ChiHjej12B11-9795</strain>
    </source>
</reference>
<gene>
    <name evidence="1" type="ORF">H9950_09160</name>
</gene>
<evidence type="ECO:0000313" key="2">
    <source>
        <dbReference type="Proteomes" id="UP000823862"/>
    </source>
</evidence>
<proteinExistence type="predicted"/>
<accession>A0A9D2HYB4</accession>
<dbReference type="EMBL" id="DWZI01000043">
    <property type="protein sequence ID" value="HJA86337.1"/>
    <property type="molecule type" value="Genomic_DNA"/>
</dbReference>
<evidence type="ECO:0000313" key="1">
    <source>
        <dbReference type="EMBL" id="HJA86337.1"/>
    </source>
</evidence>
<sequence>MKNKLAMYAAAACLLCSCGSQEMQRFRTDYFGLDIDAKGYIVGMWNTTRESRNFSPADRPSPLLALYDGRLKRYYYPQKARYANGKYRLEYANGSIATVRLEEKDKYFKLTLEALDNREGISGIQWGNYYTNINNLLGDIIGVARDTTAAVNYAIGVLALDDNTIGGESRFTSETGFGGYIAHSPDPVNHPLPVTLHEGQQFTMGGDGISDVAFYNRKEPYYRMLYGGAANVDENGRIYIHYHSRDRRKGDLIYSPEGVPILQNNEPNHLMRQDVPGVDYIGSSIALWGSPDSIALMDVIQTVVLKEGLPYTTFNGKWVKDPTAFMPDVLTYGGVYDSVASYTKQMGLKVISAYDQPFLHPDRSNGGFIDGKGDHVRRPFHMTGGDLSHREFADYLAKEGLIFGRTTITNSMAPGTLDCSPVPSDSVCIQHRRHLAADLSATDTLIYIDDPTYLNEIACWEGHCPELNMVKIGKELIHYLGVSDTAPYHLLNVTRGYWNTVPTAHQKGANVDKPQVTVGWGYQGLVPNLELQDEIARHYADICKNSGIGYFDLDGQEFLFHSGFGSYSVKRFFRVMFEKAKEYGLPDIRFTGATLSEGSWHYQSIWNVGGGLNMYDADKRLWGSTTSQGKDLRDVTFANFFPSSFGGNFPITATSTVEQYEHIEATAVGYGATYSLRIGQKDVESCPQKYAIFHVIRTWEEARRADAFPTHIRKLLQDPALSWRLEEKPDKAGWTLFRMENGQKQEAYDLVLGPKGRNQ</sequence>
<dbReference type="Proteomes" id="UP000823862">
    <property type="component" value="Unassembled WGS sequence"/>
</dbReference>